<organism evidence="17 18">
    <name type="scientific">Phaseolus coccineus</name>
    <name type="common">Scarlet runner bean</name>
    <name type="synonym">Phaseolus multiflorus</name>
    <dbReference type="NCBI Taxonomy" id="3886"/>
    <lineage>
        <taxon>Eukaryota</taxon>
        <taxon>Viridiplantae</taxon>
        <taxon>Streptophyta</taxon>
        <taxon>Embryophyta</taxon>
        <taxon>Tracheophyta</taxon>
        <taxon>Spermatophyta</taxon>
        <taxon>Magnoliopsida</taxon>
        <taxon>eudicotyledons</taxon>
        <taxon>Gunneridae</taxon>
        <taxon>Pentapetalae</taxon>
        <taxon>rosids</taxon>
        <taxon>fabids</taxon>
        <taxon>Fabales</taxon>
        <taxon>Fabaceae</taxon>
        <taxon>Papilionoideae</taxon>
        <taxon>50 kb inversion clade</taxon>
        <taxon>NPAAA clade</taxon>
        <taxon>indigoferoid/millettioid clade</taxon>
        <taxon>Phaseoleae</taxon>
        <taxon>Phaseolus</taxon>
    </lineage>
</organism>
<dbReference type="Pfam" id="PF01833">
    <property type="entry name" value="TIG"/>
    <property type="match status" value="1"/>
</dbReference>
<dbReference type="AlphaFoldDB" id="A0AAN9NVY4"/>
<dbReference type="GO" id="GO:0003712">
    <property type="term" value="F:transcription coregulator activity"/>
    <property type="evidence" value="ECO:0007669"/>
    <property type="project" value="TreeGrafter"/>
</dbReference>
<dbReference type="PROSITE" id="PS50088">
    <property type="entry name" value="ANK_REPEAT"/>
    <property type="match status" value="1"/>
</dbReference>
<comment type="caution">
    <text evidence="17">The sequence shown here is derived from an EMBL/GenBank/DDBJ whole genome shotgun (WGS) entry which is preliminary data.</text>
</comment>
<feature type="repeat" description="ANK" evidence="14">
    <location>
        <begin position="599"/>
        <end position="631"/>
    </location>
</feature>
<dbReference type="FunFam" id="1.25.40.20:FF:000411">
    <property type="entry name" value="Calmodulin-binding transcription activator 4 isoform A"/>
    <property type="match status" value="1"/>
</dbReference>
<keyword evidence="5" id="KW-0106">Calcium</keyword>
<dbReference type="InterPro" id="IPR002110">
    <property type="entry name" value="Ankyrin_rpt"/>
</dbReference>
<evidence type="ECO:0000256" key="10">
    <source>
        <dbReference type="ARBA" id="ARBA00023125"/>
    </source>
</evidence>
<keyword evidence="12" id="KW-0804">Transcription</keyword>
<name>A0AAN9NVY4_PHACN</name>
<evidence type="ECO:0000256" key="7">
    <source>
        <dbReference type="ARBA" id="ARBA00023015"/>
    </source>
</evidence>
<evidence type="ECO:0000256" key="6">
    <source>
        <dbReference type="ARBA" id="ARBA00022860"/>
    </source>
</evidence>
<dbReference type="Gene3D" id="2.60.40.10">
    <property type="entry name" value="Immunoglobulins"/>
    <property type="match status" value="1"/>
</dbReference>
<dbReference type="InterPro" id="IPR002909">
    <property type="entry name" value="IPT_dom"/>
</dbReference>
<dbReference type="EMBL" id="JAYMYR010000002">
    <property type="protein sequence ID" value="KAK7379585.1"/>
    <property type="molecule type" value="Genomic_DNA"/>
</dbReference>
<evidence type="ECO:0000256" key="9">
    <source>
        <dbReference type="ARBA" id="ARBA00023043"/>
    </source>
</evidence>
<evidence type="ECO:0000256" key="4">
    <source>
        <dbReference type="ARBA" id="ARBA00022737"/>
    </source>
</evidence>
<keyword evidence="9 14" id="KW-0040">ANK repeat</keyword>
<dbReference type="InterPro" id="IPR013783">
    <property type="entry name" value="Ig-like_fold"/>
</dbReference>
<keyword evidence="10" id="KW-0238">DNA-binding</keyword>
<evidence type="ECO:0000256" key="13">
    <source>
        <dbReference type="ARBA" id="ARBA00023242"/>
    </source>
</evidence>
<feature type="domain" description="CG-1" evidence="16">
    <location>
        <begin position="9"/>
        <end position="135"/>
    </location>
</feature>
<dbReference type="Gene3D" id="1.20.5.190">
    <property type="match status" value="1"/>
</dbReference>
<evidence type="ECO:0000259" key="16">
    <source>
        <dbReference type="PROSITE" id="PS51437"/>
    </source>
</evidence>
<keyword evidence="4" id="KW-0677">Repeat</keyword>
<proteinExistence type="inferred from homology"/>
<dbReference type="InterPro" id="IPR036770">
    <property type="entry name" value="Ankyrin_rpt-contain_sf"/>
</dbReference>
<dbReference type="PROSITE" id="PS50096">
    <property type="entry name" value="IQ"/>
    <property type="match status" value="3"/>
</dbReference>
<dbReference type="SMART" id="SM01076">
    <property type="entry name" value="CG-1"/>
    <property type="match status" value="1"/>
</dbReference>
<dbReference type="PROSITE" id="PS50297">
    <property type="entry name" value="ANK_REP_REGION"/>
    <property type="match status" value="1"/>
</dbReference>
<dbReference type="InterPro" id="IPR014756">
    <property type="entry name" value="Ig_E-set"/>
</dbReference>
<dbReference type="InterPro" id="IPR027417">
    <property type="entry name" value="P-loop_NTPase"/>
</dbReference>
<dbReference type="Pfam" id="PF12796">
    <property type="entry name" value="Ank_2"/>
    <property type="match status" value="1"/>
</dbReference>
<dbReference type="Pfam" id="PF03859">
    <property type="entry name" value="CG-1"/>
    <property type="match status" value="1"/>
</dbReference>
<keyword evidence="11" id="KW-0010">Activator</keyword>
<dbReference type="GO" id="GO:0005516">
    <property type="term" value="F:calmodulin binding"/>
    <property type="evidence" value="ECO:0007669"/>
    <property type="project" value="UniProtKB-KW"/>
</dbReference>
<sequence length="965" mass="108029">MPPGLEYNIDDLFQEAKKRWLKPVEVLCILRNYDMCELTHQPPHQPAGGSLYLFNKRVTRFFRKDGHNWRKKKDGRTVGEAHERLKVGNEEILNCYYARGEENHTFQRRSYWILEPEYEHIVLVHYRETSKGKSNSEPVTQLSSGSSLVFSQSHSLYTAHNPGTSSVFGDSCEPNHNFSSPGSLEVTSEAQALRQLEEVLNINEDSLDERLSGPNDQGQLFVMDNGREDNSDTYYHDSLDDCPDGKEKTIYWTKVLEACKPLPVIVTNIPDQYVYEAFENEESLFSSGREMIANVENIQWLNSNSNNVENSVFPLPQGDNGVKFPQCSLVETPVTTSDYNETFFDQTQIQEPLGGVDSSLTVEQKQKFTIRAVSPEYCYATETTKVIIIGSFLYHHADSTWACMFGDVEVPAEIIQDGVICCEAPSNLVGKVNLCITSGNRVPCSEVSEFEFRNKTTSCTRCNSLETEDGKSPEDLLLLVRFAEMLHSDSTKKDDSTESGSHLSTEQKDSDDSWSHIIDTLLVGTGKSSDTVNWLLEELLKDKLQRWLSNRSNERDEGTDCSLSKKEQGIIHMVSGLGFEWALNPILNCGVNINFRDINGWTALHWAARFGREKMVASLIASGASAGAVTDPSSENPSGETAASVATSHGHKGLAGYLSEVHLTSHLSSLTLTGSEISNGSSELAAELTVCSVSKENLVASEDQVSLKASLDAVRNAAQAAARIQDAFRAHSLRKQREAAAAVACLDGYCIGPGCNHDNISVLSAMSKLSSQSLGDYNLAALSIQKRYRGWKGRKQFLALRQKVVKIQAIVRGYQARKHYKLILWAVGIFNKVVLRWRRKRVGISSVRQEMDSNEEESDDEDFLNVFRKEKVNAAVDMALKRVLSMVRHDDARQQYRRLLSLYRQAKTKNDSTSGEAPLSTSQEVALDMEDDDLNLFWEKLLASEEDALDMEDNDLNQLWEKLLA</sequence>
<reference evidence="17 18" key="1">
    <citation type="submission" date="2024-01" db="EMBL/GenBank/DDBJ databases">
        <title>The genomes of 5 underutilized Papilionoideae crops provide insights into root nodulation and disease resistanc.</title>
        <authorList>
            <person name="Jiang F."/>
        </authorList>
    </citation>
    <scope>NUCLEOTIDE SEQUENCE [LARGE SCALE GENOMIC DNA]</scope>
    <source>
        <strain evidence="17">JINMINGXINNONG_FW02</strain>
        <tissue evidence="17">Leaves</tissue>
    </source>
</reference>
<dbReference type="SMART" id="SM00248">
    <property type="entry name" value="ANK"/>
    <property type="match status" value="1"/>
</dbReference>
<dbReference type="Pfam" id="PF00612">
    <property type="entry name" value="IQ"/>
    <property type="match status" value="2"/>
</dbReference>
<evidence type="ECO:0000256" key="5">
    <source>
        <dbReference type="ARBA" id="ARBA00022837"/>
    </source>
</evidence>
<evidence type="ECO:0000256" key="2">
    <source>
        <dbReference type="ARBA" id="ARBA00004413"/>
    </source>
</evidence>
<dbReference type="GO" id="GO:0006357">
    <property type="term" value="P:regulation of transcription by RNA polymerase II"/>
    <property type="evidence" value="ECO:0007669"/>
    <property type="project" value="TreeGrafter"/>
</dbReference>
<accession>A0AAN9NVY4</accession>
<evidence type="ECO:0000256" key="11">
    <source>
        <dbReference type="ARBA" id="ARBA00023159"/>
    </source>
</evidence>
<evidence type="ECO:0000313" key="17">
    <source>
        <dbReference type="EMBL" id="KAK7379585.1"/>
    </source>
</evidence>
<dbReference type="Gene3D" id="1.25.40.20">
    <property type="entry name" value="Ankyrin repeat-containing domain"/>
    <property type="match status" value="1"/>
</dbReference>
<dbReference type="SMART" id="SM00015">
    <property type="entry name" value="IQ"/>
    <property type="match status" value="3"/>
</dbReference>
<keyword evidence="6" id="KW-0112">Calmodulin-binding</keyword>
<keyword evidence="18" id="KW-1185">Reference proteome</keyword>
<keyword evidence="13" id="KW-0539">Nucleus</keyword>
<dbReference type="InterPro" id="IPR005559">
    <property type="entry name" value="CG-1_dom"/>
</dbReference>
<comment type="similarity">
    <text evidence="3">Belongs to the CAMTA family.</text>
</comment>
<dbReference type="GO" id="GO:0005634">
    <property type="term" value="C:nucleus"/>
    <property type="evidence" value="ECO:0007669"/>
    <property type="project" value="UniProtKB-SubCell"/>
</dbReference>
<comment type="subcellular location">
    <subcellularLocation>
        <location evidence="2">Cell membrane</location>
        <topology evidence="2">Peripheral membrane protein</topology>
        <orientation evidence="2">Cytoplasmic side</orientation>
    </subcellularLocation>
    <subcellularLocation>
        <location evidence="1">Nucleus</location>
    </subcellularLocation>
</comment>
<feature type="region of interest" description="Disordered" evidence="15">
    <location>
        <begin position="627"/>
        <end position="646"/>
    </location>
</feature>
<dbReference type="SUPFAM" id="SSF52540">
    <property type="entry name" value="P-loop containing nucleoside triphosphate hydrolases"/>
    <property type="match status" value="1"/>
</dbReference>
<dbReference type="PANTHER" id="PTHR23335:SF21">
    <property type="entry name" value="CALMODULIN-BINDING PROTEIN"/>
    <property type="match status" value="1"/>
</dbReference>
<gene>
    <name evidence="17" type="ORF">VNO80_05049</name>
</gene>
<evidence type="ECO:0000256" key="15">
    <source>
        <dbReference type="SAM" id="MobiDB-lite"/>
    </source>
</evidence>
<evidence type="ECO:0000313" key="18">
    <source>
        <dbReference type="Proteomes" id="UP001374584"/>
    </source>
</evidence>
<dbReference type="InterPro" id="IPR000048">
    <property type="entry name" value="IQ_motif_EF-hand-BS"/>
</dbReference>
<dbReference type="SUPFAM" id="SSF48403">
    <property type="entry name" value="Ankyrin repeat"/>
    <property type="match status" value="1"/>
</dbReference>
<keyword evidence="8" id="KW-0346">Stress response</keyword>
<evidence type="ECO:0000256" key="3">
    <source>
        <dbReference type="ARBA" id="ARBA00008267"/>
    </source>
</evidence>
<feature type="region of interest" description="Disordered" evidence="15">
    <location>
        <begin position="490"/>
        <end position="509"/>
    </location>
</feature>
<protein>
    <recommendedName>
        <fullName evidence="16">CG-1 domain-containing protein</fullName>
    </recommendedName>
</protein>
<dbReference type="GO" id="GO:0003690">
    <property type="term" value="F:double-stranded DNA binding"/>
    <property type="evidence" value="ECO:0007669"/>
    <property type="project" value="TreeGrafter"/>
</dbReference>
<dbReference type="GO" id="GO:0005886">
    <property type="term" value="C:plasma membrane"/>
    <property type="evidence" value="ECO:0007669"/>
    <property type="project" value="UniProtKB-SubCell"/>
</dbReference>
<feature type="compositionally biased region" description="Polar residues" evidence="15">
    <location>
        <begin position="631"/>
        <end position="646"/>
    </location>
</feature>
<evidence type="ECO:0000256" key="8">
    <source>
        <dbReference type="ARBA" id="ARBA00023016"/>
    </source>
</evidence>
<dbReference type="Proteomes" id="UP001374584">
    <property type="component" value="Unassembled WGS sequence"/>
</dbReference>
<dbReference type="FunFam" id="1.20.5.190:FF:000003">
    <property type="entry name" value="Calmodulin-binding transcription activator 2"/>
    <property type="match status" value="1"/>
</dbReference>
<evidence type="ECO:0000256" key="14">
    <source>
        <dbReference type="PROSITE-ProRule" id="PRU00023"/>
    </source>
</evidence>
<keyword evidence="7" id="KW-0805">Transcription regulation</keyword>
<dbReference type="SUPFAM" id="SSF81296">
    <property type="entry name" value="E set domains"/>
    <property type="match status" value="1"/>
</dbReference>
<evidence type="ECO:0000256" key="1">
    <source>
        <dbReference type="ARBA" id="ARBA00004123"/>
    </source>
</evidence>
<evidence type="ECO:0000256" key="12">
    <source>
        <dbReference type="ARBA" id="ARBA00023163"/>
    </source>
</evidence>
<dbReference type="PANTHER" id="PTHR23335">
    <property type="entry name" value="CALMODULIN-BINDING TRANSCRIPTION ACTIVATOR CAMTA"/>
    <property type="match status" value="1"/>
</dbReference>
<dbReference type="PROSITE" id="PS51437">
    <property type="entry name" value="CG_1"/>
    <property type="match status" value="1"/>
</dbReference>